<dbReference type="AlphaFoldDB" id="A0A844YAN0"/>
<sequence length="246" mass="27079">MNRTNAFRLSRRVGRFRWDRALISMLCVLAVAAGAHGWLLAHPEHDPRAPLDLNDPVVWATQAKLDALQGDPGLCRAVLERSGIEFEVQPPAGEGPCLRADRTRLGDLPLSPDTPSITCPAAVALYLWERDTVQPVAERHFDQPVASIRHLGAYSCRRLYGRDSGPWSEHATANAIDISGFVLSDGTEISVLSDWDEPGSKSSFLRELRDGACDAFATTLSPDYNEAHADHFHLDQADRGWGSVCR</sequence>
<gene>
    <name evidence="2" type="ORF">GRI48_00905</name>
</gene>
<feature type="domain" description="Extensin-like C-terminal" evidence="1">
    <location>
        <begin position="75"/>
        <end position="246"/>
    </location>
</feature>
<comment type="caution">
    <text evidence="2">The sequence shown here is derived from an EMBL/GenBank/DDBJ whole genome shotgun (WGS) entry which is preliminary data.</text>
</comment>
<dbReference type="EMBL" id="WTYN01000001">
    <property type="protein sequence ID" value="MXO61560.1"/>
    <property type="molecule type" value="Genomic_DNA"/>
</dbReference>
<keyword evidence="3" id="KW-1185">Reference proteome</keyword>
<dbReference type="InterPro" id="IPR009683">
    <property type="entry name" value="Extensin-like_C"/>
</dbReference>
<proteinExistence type="predicted"/>
<name>A0A844YAN0_9SPHN</name>
<evidence type="ECO:0000313" key="2">
    <source>
        <dbReference type="EMBL" id="MXO61560.1"/>
    </source>
</evidence>
<protein>
    <submittedName>
        <fullName evidence="2">Extensin</fullName>
    </submittedName>
</protein>
<accession>A0A844YAN0</accession>
<dbReference type="Pfam" id="PF06904">
    <property type="entry name" value="Extensin-like_C"/>
    <property type="match status" value="1"/>
</dbReference>
<reference evidence="2 3" key="1">
    <citation type="submission" date="2019-12" db="EMBL/GenBank/DDBJ databases">
        <title>Genomic-based taxomic classification of the family Erythrobacteraceae.</title>
        <authorList>
            <person name="Xu L."/>
        </authorList>
    </citation>
    <scope>NUCLEOTIDE SEQUENCE [LARGE SCALE GENOMIC DNA]</scope>
    <source>
        <strain evidence="2 3">MCCC 1A09965</strain>
    </source>
</reference>
<organism evidence="2 3">
    <name type="scientific">Qipengyuania oceanensis</name>
    <dbReference type="NCBI Taxonomy" id="1463597"/>
    <lineage>
        <taxon>Bacteria</taxon>
        <taxon>Pseudomonadati</taxon>
        <taxon>Pseudomonadota</taxon>
        <taxon>Alphaproteobacteria</taxon>
        <taxon>Sphingomonadales</taxon>
        <taxon>Erythrobacteraceae</taxon>
        <taxon>Qipengyuania</taxon>
    </lineage>
</organism>
<dbReference type="Proteomes" id="UP000445582">
    <property type="component" value="Unassembled WGS sequence"/>
</dbReference>
<dbReference type="OrthoDB" id="9809788at2"/>
<evidence type="ECO:0000259" key="1">
    <source>
        <dbReference type="Pfam" id="PF06904"/>
    </source>
</evidence>
<evidence type="ECO:0000313" key="3">
    <source>
        <dbReference type="Proteomes" id="UP000445582"/>
    </source>
</evidence>